<dbReference type="AlphaFoldDB" id="A0A1Z1MSE1"/>
<evidence type="ECO:0000313" key="1">
    <source>
        <dbReference type="EMBL" id="ARW68691.1"/>
    </source>
</evidence>
<name>A0A1Z1MSE1_9FLOR</name>
<geneLocation type="chloroplast" evidence="1"/>
<protein>
    <submittedName>
        <fullName evidence="1">Uncharacterized protein</fullName>
    </submittedName>
</protein>
<keyword evidence="1" id="KW-0150">Chloroplast</keyword>
<reference evidence="1" key="1">
    <citation type="journal article" date="2017" name="J. Phycol.">
        <title>Analysis of chloroplast genomes and a supermatrix inform reclassification of the Rhodomelaceae (Rhodophyta).</title>
        <authorList>
            <person name="Diaz-Tapia P."/>
            <person name="Maggs C.A."/>
            <person name="West J.A."/>
            <person name="Verbruggen H."/>
        </authorList>
    </citation>
    <scope>NUCLEOTIDE SEQUENCE</scope>
    <source>
        <strain evidence="1">PD1686</strain>
    </source>
</reference>
<organism evidence="1">
    <name type="scientific">Palisada sp</name>
    <dbReference type="NCBI Taxonomy" id="1955416"/>
    <lineage>
        <taxon>Eukaryota</taxon>
        <taxon>Rhodophyta</taxon>
        <taxon>Florideophyceae</taxon>
        <taxon>Rhodymeniophycidae</taxon>
        <taxon>Ceramiales</taxon>
        <taxon>Rhodomelaceae</taxon>
        <taxon>Laurencieae</taxon>
        <taxon>Palisada</taxon>
    </lineage>
</organism>
<gene>
    <name evidence="1" type="primary">ycf58</name>
</gene>
<sequence>MNLTLDFFAKNFQGRWFTQTNTYLLGTKRQKLHLKELNILITKIKDKGYIIKKDNRNTLLNIYNKDYDELLRIYKANNLNNRNIVETNIGQIENNLFKVNYINIKNKYNYEEYIYLIHTNLMFSVGILKNRNNYSYYGIIITSYIKLKS</sequence>
<dbReference type="EMBL" id="MF101453">
    <property type="protein sequence ID" value="ARW68691.1"/>
    <property type="molecule type" value="Genomic_DNA"/>
</dbReference>
<accession>A0A1Z1MSE1</accession>
<keyword evidence="1" id="KW-0934">Plastid</keyword>
<proteinExistence type="predicted"/>